<keyword evidence="2" id="KW-0472">Membrane</keyword>
<keyword evidence="2" id="KW-1133">Transmembrane helix</keyword>
<reference evidence="4" key="1">
    <citation type="submission" date="2016-05" db="EMBL/GenBank/DDBJ databases">
        <authorList>
            <person name="Naeem Raeece"/>
        </authorList>
    </citation>
    <scope>NUCLEOTIDE SEQUENCE [LARGE SCALE GENOMIC DNA]</scope>
</reference>
<feature type="transmembrane region" description="Helical" evidence="2">
    <location>
        <begin position="620"/>
        <end position="637"/>
    </location>
</feature>
<evidence type="ECO:0000313" key="3">
    <source>
        <dbReference type="EMBL" id="SBS95318.1"/>
    </source>
</evidence>
<evidence type="ECO:0000256" key="1">
    <source>
        <dbReference type="SAM" id="MobiDB-lite"/>
    </source>
</evidence>
<gene>
    <name evidence="3" type="ORF">POVCU2_0095010</name>
</gene>
<name>A0A1A8WQY6_PLAOA</name>
<dbReference type="Proteomes" id="UP000078560">
    <property type="component" value="Unassembled WGS sequence"/>
</dbReference>
<proteinExistence type="predicted"/>
<accession>A0A1A8WQY6</accession>
<evidence type="ECO:0000256" key="2">
    <source>
        <dbReference type="SAM" id="Phobius"/>
    </source>
</evidence>
<feature type="transmembrane region" description="Helical" evidence="2">
    <location>
        <begin position="644"/>
        <end position="665"/>
    </location>
</feature>
<organism evidence="3 4">
    <name type="scientific">Plasmodium ovale curtisi</name>
    <dbReference type="NCBI Taxonomy" id="864141"/>
    <lineage>
        <taxon>Eukaryota</taxon>
        <taxon>Sar</taxon>
        <taxon>Alveolata</taxon>
        <taxon>Apicomplexa</taxon>
        <taxon>Aconoidasida</taxon>
        <taxon>Haemosporida</taxon>
        <taxon>Plasmodiidae</taxon>
        <taxon>Plasmodium</taxon>
        <taxon>Plasmodium (Plasmodium)</taxon>
    </lineage>
</organism>
<feature type="transmembrane region" description="Helical" evidence="2">
    <location>
        <begin position="94"/>
        <end position="112"/>
    </location>
</feature>
<evidence type="ECO:0000313" key="4">
    <source>
        <dbReference type="Proteomes" id="UP000078560"/>
    </source>
</evidence>
<feature type="region of interest" description="Disordered" evidence="1">
    <location>
        <begin position="540"/>
        <end position="594"/>
    </location>
</feature>
<feature type="compositionally biased region" description="Basic and acidic residues" evidence="1">
    <location>
        <begin position="541"/>
        <end position="591"/>
    </location>
</feature>
<dbReference type="AlphaFoldDB" id="A0A1A8WQY6"/>
<keyword evidence="2" id="KW-0812">Transmembrane</keyword>
<dbReference type="EMBL" id="FLQU01002014">
    <property type="protein sequence ID" value="SBS95318.1"/>
    <property type="molecule type" value="Genomic_DNA"/>
</dbReference>
<protein>
    <submittedName>
        <fullName evidence="3">Uncharacterized protein</fullName>
    </submittedName>
</protein>
<sequence>MHGEKKKRKGLEKNNLRVMKKEEIVAKNKIEKESIALFKKNLLKESYKWFKDTDYFVKIKNDNKYSNIENKTETKNVVTGLVSQGNYVKSCRMLSPYMGILSIFSLFGTITFCAKEICNFSIEFLQNVIRLSDRSEEKKYGMTKIFIDLTIRGKDCSSLPNTMYVESIDQCISFNNEVIKKIYEEIILIFREIGILRLTIFLYAHEYYLYNKNFGNKENYNFMKCNTYINMLHQLNEEETGSILPNTYGGPFNILSEEANYRFEQDDDKKVYTYKSLVKKYEKYDLRHNVSDNKSYTSSHYSKKKSVISASENWKKKKIDLNKSEKKKKLFFFNLYFFKKKIKKKSNYTQGGKCSHVDGKTSSLRKTISFKDINIKKKKRRDSSFYTSRKSSLFINEDSKNYSLSNFPKEGKKTSSYELYYGDRTNFNFEESFLENNVNMENETDNRQMKHGGGKNRAPIYAKGENSRNVIHTGHYSGSSGEGKSSFFDWTESDVSIGIMRGDKQSSGYWRVRHKVDAGEETCEEGGVQIGTYKVSALGNKKSDSEKRGGDGCNGEKRDGEKRGGDGCNGEKRDGEKRDGEKRDGEKRDGNQCEDEEKGKKCKVISKTISQMNKIILRKYGTFLLFFVIYSSWIFGMRLQMTQCGVISCLLHFITWIDHSFYLSITYAQVTLLKYKQEGDDACFVRMTETL</sequence>